<keyword evidence="3" id="KW-1185">Reference proteome</keyword>
<dbReference type="OrthoDB" id="5625225at2"/>
<proteinExistence type="predicted"/>
<keyword evidence="1" id="KW-1133">Transmembrane helix</keyword>
<keyword evidence="1" id="KW-0472">Membrane</keyword>
<keyword evidence="1" id="KW-0812">Transmembrane</keyword>
<evidence type="ECO:0000256" key="1">
    <source>
        <dbReference type="SAM" id="Phobius"/>
    </source>
</evidence>
<dbReference type="InterPro" id="IPR043723">
    <property type="entry name" value="DUF5665"/>
</dbReference>
<sequence>MDKNEERANHALKEFIRYSSSPWRIVWTNFVAGVFRGLGAIIGASVFIAFLIWLLTLFVDAPLIGEYAQNVKDAVMGYVNDTNYNDEFSRLGDTLDRIEGELKDK</sequence>
<organism evidence="2 3">
    <name type="scientific">Cocleimonas flava</name>
    <dbReference type="NCBI Taxonomy" id="634765"/>
    <lineage>
        <taxon>Bacteria</taxon>
        <taxon>Pseudomonadati</taxon>
        <taxon>Pseudomonadota</taxon>
        <taxon>Gammaproteobacteria</taxon>
        <taxon>Thiotrichales</taxon>
        <taxon>Thiotrichaceae</taxon>
        <taxon>Cocleimonas</taxon>
    </lineage>
</organism>
<dbReference type="RefSeq" id="WP_131904235.1">
    <property type="nucleotide sequence ID" value="NZ_BAAAFU010000008.1"/>
</dbReference>
<evidence type="ECO:0000313" key="3">
    <source>
        <dbReference type="Proteomes" id="UP000294887"/>
    </source>
</evidence>
<name>A0A4V2P974_9GAMM</name>
<evidence type="ECO:0000313" key="2">
    <source>
        <dbReference type="EMBL" id="TCJ88545.1"/>
    </source>
</evidence>
<dbReference type="AlphaFoldDB" id="A0A4V2P974"/>
<dbReference type="EMBL" id="SMFQ01000002">
    <property type="protein sequence ID" value="TCJ88545.1"/>
    <property type="molecule type" value="Genomic_DNA"/>
</dbReference>
<dbReference type="Pfam" id="PF18910">
    <property type="entry name" value="DUF5665"/>
    <property type="match status" value="1"/>
</dbReference>
<reference evidence="2 3" key="1">
    <citation type="submission" date="2019-03" db="EMBL/GenBank/DDBJ databases">
        <title>Genomic Encyclopedia of Type Strains, Phase IV (KMG-IV): sequencing the most valuable type-strain genomes for metagenomic binning, comparative biology and taxonomic classification.</title>
        <authorList>
            <person name="Goeker M."/>
        </authorList>
    </citation>
    <scope>NUCLEOTIDE SEQUENCE [LARGE SCALE GENOMIC DNA]</scope>
    <source>
        <strain evidence="2 3">DSM 24830</strain>
    </source>
</reference>
<feature type="transmembrane region" description="Helical" evidence="1">
    <location>
        <begin position="37"/>
        <end position="59"/>
    </location>
</feature>
<gene>
    <name evidence="2" type="ORF">EV695_0402</name>
</gene>
<comment type="caution">
    <text evidence="2">The sequence shown here is derived from an EMBL/GenBank/DDBJ whole genome shotgun (WGS) entry which is preliminary data.</text>
</comment>
<protein>
    <submittedName>
        <fullName evidence="2">Uncharacterized protein</fullName>
    </submittedName>
</protein>
<accession>A0A4V2P974</accession>
<dbReference type="Proteomes" id="UP000294887">
    <property type="component" value="Unassembled WGS sequence"/>
</dbReference>